<feature type="domain" description="ATP-grasp" evidence="2">
    <location>
        <begin position="235"/>
        <end position="494"/>
    </location>
</feature>
<keyword evidence="1" id="KW-0067">ATP-binding</keyword>
<evidence type="ECO:0000256" key="1">
    <source>
        <dbReference type="PROSITE-ProRule" id="PRU00409"/>
    </source>
</evidence>
<dbReference type="RefSeq" id="WP_183968479.1">
    <property type="nucleotide sequence ID" value="NZ_BAABEW010000012.1"/>
</dbReference>
<reference evidence="3 4" key="1">
    <citation type="submission" date="2020-08" db="EMBL/GenBank/DDBJ databases">
        <title>Genomic Encyclopedia of Type Strains, Phase IV (KMG-IV): sequencing the most valuable type-strain genomes for metagenomic binning, comparative biology and taxonomic classification.</title>
        <authorList>
            <person name="Goeker M."/>
        </authorList>
    </citation>
    <scope>NUCLEOTIDE SEQUENCE [LARGE SCALE GENOMIC DNA]</scope>
    <source>
        <strain evidence="3 4">DSM 29781</strain>
    </source>
</reference>
<protein>
    <submittedName>
        <fullName evidence="3">Cyanophycin synthetase</fullName>
        <ecNumber evidence="3">6.3.2.29</ecNumber>
        <ecNumber evidence="3">6.3.2.30</ecNumber>
    </submittedName>
</protein>
<dbReference type="SUPFAM" id="SSF56059">
    <property type="entry name" value="Glutathione synthetase ATP-binding domain-like"/>
    <property type="match status" value="1"/>
</dbReference>
<dbReference type="Gene3D" id="3.30.470.20">
    <property type="entry name" value="ATP-grasp fold, B domain"/>
    <property type="match status" value="2"/>
</dbReference>
<keyword evidence="1" id="KW-0547">Nucleotide-binding</keyword>
<dbReference type="InterPro" id="IPR011761">
    <property type="entry name" value="ATP-grasp"/>
</dbReference>
<dbReference type="GO" id="GO:0018169">
    <property type="term" value="F:ribosomal S6-glutamic acid ligase activity"/>
    <property type="evidence" value="ECO:0007669"/>
    <property type="project" value="TreeGrafter"/>
</dbReference>
<proteinExistence type="predicted"/>
<dbReference type="AlphaFoldDB" id="A0A7W8MA21"/>
<accession>A0A7W8MA21</accession>
<gene>
    <name evidence="3" type="ORF">HNQ70_002722</name>
</gene>
<evidence type="ECO:0000313" key="4">
    <source>
        <dbReference type="Proteomes" id="UP000532440"/>
    </source>
</evidence>
<evidence type="ECO:0000313" key="3">
    <source>
        <dbReference type="EMBL" id="MBB5272699.1"/>
    </source>
</evidence>
<dbReference type="PROSITE" id="PS50975">
    <property type="entry name" value="ATP_GRASP"/>
    <property type="match status" value="1"/>
</dbReference>
<keyword evidence="3" id="KW-0436">Ligase</keyword>
<sequence>MKSPPTGALAVAGHRHGLAQPAMTVVVRMTTTADPRHGLPRIDQWLVEALGIDPNARGEPRVAPGVRAPTAAVHAAWRLLLFAGEMLRLLKLPSFEPGCVLALEPERGGPGAWRLAAAVPLVEHMPRIVYDAAYSKASAFLDWMQRTPCTPPNAALLHGRVEDEFLGVLKDRVPGGLSTIPILEAAHRRGIPFRHLGGGAYQLGWGRNARRVERGAVDLDSAIGSKLSHDKHLTAQVLRGAGLPAPVHLPVRSEEAALEGARRLGWPVVIKPVDRDRGEGVTVNVSDEAALRAACAAAFAFSPRALVERQVAGVCHRLHVAGGRLLIVSRRLPKSVKGDGQRTVAELIRAANEEEGRKPPWSRLKPFPDDALAFASLRAAGLALDSIPEEGRWAPLRPIQSVAWGGVVEDYTGTIHPDNVELALRAAEALGLSAAGIDVISTDIRVPWHENGAIVNEVNYAPQTAPSAAGRHMLESFLDRYCPENGRIPVEAVMGGASALAFALARQRALGEEGVACYLAAHDACVGPGGAPVTLAADGLSDRVRALLMRPDAGALVIAVRTDEWLNSGLPVHRFDRVTVLDEPLLSLEPGSDADEPARRRRLAGMLRAAAAAAAAG</sequence>
<dbReference type="Proteomes" id="UP000532440">
    <property type="component" value="Unassembled WGS sequence"/>
</dbReference>
<dbReference type="Pfam" id="PF02786">
    <property type="entry name" value="CPSase_L_D2"/>
    <property type="match status" value="1"/>
</dbReference>
<dbReference type="GO" id="GO:0071160">
    <property type="term" value="F:cyanophycin synthetase activity (L-aspartate-adding)"/>
    <property type="evidence" value="ECO:0007669"/>
    <property type="project" value="UniProtKB-EC"/>
</dbReference>
<dbReference type="EC" id="6.3.2.30" evidence="3"/>
<dbReference type="GO" id="GO:0071161">
    <property type="term" value="F:cyanophycin synthetase activity (L-arginine-adding)"/>
    <property type="evidence" value="ECO:0007669"/>
    <property type="project" value="UniProtKB-EC"/>
</dbReference>
<dbReference type="GO" id="GO:0046872">
    <property type="term" value="F:metal ion binding"/>
    <property type="evidence" value="ECO:0007669"/>
    <property type="project" value="InterPro"/>
</dbReference>
<dbReference type="InterPro" id="IPR005479">
    <property type="entry name" value="CPAse_ATP-bd"/>
</dbReference>
<evidence type="ECO:0000259" key="2">
    <source>
        <dbReference type="PROSITE" id="PS50975"/>
    </source>
</evidence>
<dbReference type="EC" id="6.3.2.29" evidence="3"/>
<keyword evidence="4" id="KW-1185">Reference proteome</keyword>
<dbReference type="PANTHER" id="PTHR21621:SF0">
    <property type="entry name" value="BETA-CITRYLGLUTAMATE SYNTHASE B-RELATED"/>
    <property type="match status" value="1"/>
</dbReference>
<dbReference type="GO" id="GO:0005737">
    <property type="term" value="C:cytoplasm"/>
    <property type="evidence" value="ECO:0007669"/>
    <property type="project" value="TreeGrafter"/>
</dbReference>
<dbReference type="EMBL" id="JACHGB010000005">
    <property type="protein sequence ID" value="MBB5272699.1"/>
    <property type="molecule type" value="Genomic_DNA"/>
</dbReference>
<organism evidence="3 4">
    <name type="scientific">Quisquiliibacterium transsilvanicum</name>
    <dbReference type="NCBI Taxonomy" id="1549638"/>
    <lineage>
        <taxon>Bacteria</taxon>
        <taxon>Pseudomonadati</taxon>
        <taxon>Pseudomonadota</taxon>
        <taxon>Betaproteobacteria</taxon>
        <taxon>Burkholderiales</taxon>
        <taxon>Burkholderiaceae</taxon>
        <taxon>Quisquiliibacterium</taxon>
    </lineage>
</organism>
<dbReference type="GO" id="GO:0005524">
    <property type="term" value="F:ATP binding"/>
    <property type="evidence" value="ECO:0007669"/>
    <property type="project" value="UniProtKB-UniRule"/>
</dbReference>
<dbReference type="GO" id="GO:0009432">
    <property type="term" value="P:SOS response"/>
    <property type="evidence" value="ECO:0007669"/>
    <property type="project" value="TreeGrafter"/>
</dbReference>
<dbReference type="PANTHER" id="PTHR21621">
    <property type="entry name" value="RIBOSOMAL PROTEIN S6 MODIFICATION PROTEIN"/>
    <property type="match status" value="1"/>
</dbReference>
<comment type="caution">
    <text evidence="3">The sequence shown here is derived from an EMBL/GenBank/DDBJ whole genome shotgun (WGS) entry which is preliminary data.</text>
</comment>
<name>A0A7W8MA21_9BURK</name>